<reference evidence="2 3" key="1">
    <citation type="submission" date="2021-03" db="EMBL/GenBank/DDBJ databases">
        <title>Genomic Encyclopedia of Type Strains, Phase IV (KMG-IV): sequencing the most valuable type-strain genomes for metagenomic binning, comparative biology and taxonomic classification.</title>
        <authorList>
            <person name="Goeker M."/>
        </authorList>
    </citation>
    <scope>NUCLEOTIDE SEQUENCE [LARGE SCALE GENOMIC DNA]</scope>
    <source>
        <strain evidence="2 3">DSM 28650</strain>
    </source>
</reference>
<comment type="caution">
    <text evidence="2">The sequence shown here is derived from an EMBL/GenBank/DDBJ whole genome shotgun (WGS) entry which is preliminary data.</text>
</comment>
<dbReference type="RefSeq" id="WP_209649986.1">
    <property type="nucleotide sequence ID" value="NZ_JAGGLL010000052.1"/>
</dbReference>
<dbReference type="Pfam" id="PF00583">
    <property type="entry name" value="Acetyltransf_1"/>
    <property type="match status" value="1"/>
</dbReference>
<dbReference type="Proteomes" id="UP001519308">
    <property type="component" value="Unassembled WGS sequence"/>
</dbReference>
<dbReference type="Gene3D" id="3.40.630.30">
    <property type="match status" value="1"/>
</dbReference>
<dbReference type="InterPro" id="IPR000182">
    <property type="entry name" value="GNAT_dom"/>
</dbReference>
<proteinExistence type="predicted"/>
<feature type="domain" description="N-acetyltransferase" evidence="1">
    <location>
        <begin position="91"/>
        <end position="232"/>
    </location>
</feature>
<protein>
    <submittedName>
        <fullName evidence="2">RimJ/RimL family protein N-acetyltransferase</fullName>
    </submittedName>
</protein>
<accession>A0ABS4KAF0</accession>
<evidence type="ECO:0000313" key="2">
    <source>
        <dbReference type="EMBL" id="MBP2024166.1"/>
    </source>
</evidence>
<keyword evidence="3" id="KW-1185">Reference proteome</keyword>
<sequence>MCRFEEYYNKFLGVNNNEITEHKVFESKYRDMPLNNKYFYPIIISNFNDSIICSCSSKFSSMCKSNFDGSMESISSILKAMNINRNKYRFRKMRRYSIESPDVLFDTKAEVLTEDIIRKVNFQGIEDKENYIRKKGNILQEKRQFFMLKDGNIAATAFISEVYSSGCNIVVYTSPNYRKKGYGKEVVKACINWCHQNNLLPIYLVEEENANSIKLVESLGLELKSHEWIISE</sequence>
<gene>
    <name evidence="2" type="ORF">J2Z44_004021</name>
</gene>
<evidence type="ECO:0000259" key="1">
    <source>
        <dbReference type="PROSITE" id="PS51186"/>
    </source>
</evidence>
<dbReference type="PROSITE" id="PS51186">
    <property type="entry name" value="GNAT"/>
    <property type="match status" value="1"/>
</dbReference>
<dbReference type="EMBL" id="JAGGLL010000052">
    <property type="protein sequence ID" value="MBP2024166.1"/>
    <property type="molecule type" value="Genomic_DNA"/>
</dbReference>
<dbReference type="SUPFAM" id="SSF55729">
    <property type="entry name" value="Acyl-CoA N-acyltransferases (Nat)"/>
    <property type="match status" value="1"/>
</dbReference>
<dbReference type="InterPro" id="IPR016181">
    <property type="entry name" value="Acyl_CoA_acyltransferase"/>
</dbReference>
<evidence type="ECO:0000313" key="3">
    <source>
        <dbReference type="Proteomes" id="UP001519308"/>
    </source>
</evidence>
<dbReference type="CDD" id="cd04301">
    <property type="entry name" value="NAT_SF"/>
    <property type="match status" value="1"/>
</dbReference>
<name>A0ABS4KAF0_9CLOT</name>
<organism evidence="2 3">
    <name type="scientific">Clostridium punense</name>
    <dbReference type="NCBI Taxonomy" id="1054297"/>
    <lineage>
        <taxon>Bacteria</taxon>
        <taxon>Bacillati</taxon>
        <taxon>Bacillota</taxon>
        <taxon>Clostridia</taxon>
        <taxon>Eubacteriales</taxon>
        <taxon>Clostridiaceae</taxon>
        <taxon>Clostridium</taxon>
    </lineage>
</organism>